<evidence type="ECO:0000256" key="13">
    <source>
        <dbReference type="ARBA" id="ARBA00030231"/>
    </source>
</evidence>
<evidence type="ECO:0000256" key="8">
    <source>
        <dbReference type="ARBA" id="ARBA00022679"/>
    </source>
</evidence>
<evidence type="ECO:0000256" key="2">
    <source>
        <dbReference type="ARBA" id="ARBA00004797"/>
    </source>
</evidence>
<evidence type="ECO:0000256" key="16">
    <source>
        <dbReference type="SAM" id="MobiDB-lite"/>
    </source>
</evidence>
<comment type="similarity">
    <text evidence="3">Belongs to the methyltransferase superfamily. LCMT family.</text>
</comment>
<dbReference type="SMART" id="SM00558">
    <property type="entry name" value="JmjC"/>
    <property type="match status" value="1"/>
</dbReference>
<dbReference type="InterPro" id="IPR015915">
    <property type="entry name" value="Kelch-typ_b-propeller"/>
</dbReference>
<dbReference type="SUPFAM" id="SSF50965">
    <property type="entry name" value="Galactose oxidase, central domain"/>
    <property type="match status" value="1"/>
</dbReference>
<dbReference type="STRING" id="100816.A0A175VVD0"/>
<evidence type="ECO:0000256" key="5">
    <source>
        <dbReference type="ARBA" id="ARBA00012779"/>
    </source>
</evidence>
<evidence type="ECO:0000256" key="6">
    <source>
        <dbReference type="ARBA" id="ARBA00018045"/>
    </source>
</evidence>
<feature type="domain" description="JmjC" evidence="17">
    <location>
        <begin position="847"/>
        <end position="992"/>
    </location>
</feature>
<dbReference type="PROSITE" id="PS51184">
    <property type="entry name" value="JMJC"/>
    <property type="match status" value="1"/>
</dbReference>
<dbReference type="EMBL" id="LCTW02000266">
    <property type="protein sequence ID" value="KXX75497.1"/>
    <property type="molecule type" value="Genomic_DNA"/>
</dbReference>
<dbReference type="GO" id="GO:0031591">
    <property type="term" value="P:wybutosine biosynthetic process"/>
    <property type="evidence" value="ECO:0007669"/>
    <property type="project" value="TreeGrafter"/>
</dbReference>
<dbReference type="FunFam" id="2.60.120.650:FF:000043">
    <property type="entry name" value="tRNA wybutosine-synthesizing protein 4"/>
    <property type="match status" value="1"/>
</dbReference>
<reference evidence="18 19" key="1">
    <citation type="journal article" date="2016" name="Genome Announc.">
        <title>Genome Sequence of Madurella mycetomatis mm55, Isolated from a Human Mycetoma Case in Sudan.</title>
        <authorList>
            <person name="Smit S."/>
            <person name="Derks M.F."/>
            <person name="Bervoets S."/>
            <person name="Fahal A."/>
            <person name="van Leeuwen W."/>
            <person name="van Belkum A."/>
            <person name="van de Sande W.W."/>
        </authorList>
    </citation>
    <scope>NUCLEOTIDE SEQUENCE [LARGE SCALE GENOMIC DNA]</scope>
    <source>
        <strain evidence="19">mm55</strain>
    </source>
</reference>
<evidence type="ECO:0000256" key="10">
    <source>
        <dbReference type="ARBA" id="ARBA00022694"/>
    </source>
</evidence>
<keyword evidence="8" id="KW-0808">Transferase</keyword>
<dbReference type="Pfam" id="PF13418">
    <property type="entry name" value="Beta-prop_TYW4"/>
    <property type="match status" value="1"/>
</dbReference>
<evidence type="ECO:0000256" key="14">
    <source>
        <dbReference type="ARBA" id="ARBA00030847"/>
    </source>
</evidence>
<dbReference type="Pfam" id="PF13621">
    <property type="entry name" value="Cupin_8"/>
    <property type="match status" value="1"/>
</dbReference>
<dbReference type="EC" id="2.3.1.231" evidence="4"/>
<dbReference type="Gene3D" id="6.10.140.1470">
    <property type="match status" value="1"/>
</dbReference>
<comment type="function">
    <text evidence="11">Probable S-adenosyl-L-methionine-dependent methyltransferase that acts as a component of the wybutosine biosynthesis pathway. Wybutosine is a hyper modified guanosine with a tricyclic base found at the 3'-position adjacent to the anticodon of eukaryotic phenylalanine tRNA. May methylate the carboxyl group of leucine residues to form alpha-leucine ester residues.</text>
</comment>
<dbReference type="InterPro" id="IPR041667">
    <property type="entry name" value="Cupin_8"/>
</dbReference>
<protein>
    <recommendedName>
        <fullName evidence="6">tRNA wybutosine-synthesizing protein 4</fullName>
        <ecNumber evidence="5">2.1.1.290</ecNumber>
        <ecNumber evidence="4">2.3.1.231</ecNumber>
    </recommendedName>
    <alternativeName>
        <fullName evidence="13">Leucine carboxyl methyltransferase 2</fullName>
    </alternativeName>
    <alternativeName>
        <fullName evidence="14">tRNA(Phe) (7-(3-amino-3-(methoxycarbonyl)propyl)wyosine(37)-N)-methoxycarbonyltransferase</fullName>
    </alternativeName>
    <alternativeName>
        <fullName evidence="12">tRNA(Phe) (7-(3-amino-3-carboxypropyl)wyosine(37)-O)-methyltransferase</fullName>
    </alternativeName>
</protein>
<dbReference type="GO" id="GO:0008175">
    <property type="term" value="F:tRNA methyltransferase activity"/>
    <property type="evidence" value="ECO:0007669"/>
    <property type="project" value="TreeGrafter"/>
</dbReference>
<dbReference type="AlphaFoldDB" id="A0A175VVD0"/>
<evidence type="ECO:0000259" key="17">
    <source>
        <dbReference type="PROSITE" id="PS51184"/>
    </source>
</evidence>
<evidence type="ECO:0000313" key="19">
    <source>
        <dbReference type="Proteomes" id="UP000078237"/>
    </source>
</evidence>
<dbReference type="UniPathway" id="UPA00375"/>
<dbReference type="SMART" id="SM00612">
    <property type="entry name" value="Kelch"/>
    <property type="match status" value="1"/>
</dbReference>
<evidence type="ECO:0000256" key="15">
    <source>
        <dbReference type="ARBA" id="ARBA00049250"/>
    </source>
</evidence>
<organism evidence="18 19">
    <name type="scientific">Madurella mycetomatis</name>
    <dbReference type="NCBI Taxonomy" id="100816"/>
    <lineage>
        <taxon>Eukaryota</taxon>
        <taxon>Fungi</taxon>
        <taxon>Dikarya</taxon>
        <taxon>Ascomycota</taxon>
        <taxon>Pezizomycotina</taxon>
        <taxon>Sordariomycetes</taxon>
        <taxon>Sordariomycetidae</taxon>
        <taxon>Sordariales</taxon>
        <taxon>Sordariales incertae sedis</taxon>
        <taxon>Madurella</taxon>
    </lineage>
</organism>
<evidence type="ECO:0000256" key="7">
    <source>
        <dbReference type="ARBA" id="ARBA00022603"/>
    </source>
</evidence>
<keyword evidence="9" id="KW-0949">S-adenosyl-L-methionine</keyword>
<dbReference type="Gene3D" id="2.60.120.650">
    <property type="entry name" value="Cupin"/>
    <property type="match status" value="1"/>
</dbReference>
<dbReference type="Pfam" id="PF04072">
    <property type="entry name" value="LCM"/>
    <property type="match status" value="1"/>
</dbReference>
<accession>A0A175VVD0</accession>
<dbReference type="PANTHER" id="PTHR46529">
    <property type="entry name" value="TRNA WYBUTOSINE-SYNTHESIZING PROTEIN 4"/>
    <property type="match status" value="1"/>
</dbReference>
<dbReference type="Gene3D" id="3.40.50.150">
    <property type="entry name" value="Vaccinia Virus protein VP39"/>
    <property type="match status" value="1"/>
</dbReference>
<comment type="caution">
    <text evidence="18">The sequence shown here is derived from an EMBL/GenBank/DDBJ whole genome shotgun (WGS) entry which is preliminary data.</text>
</comment>
<keyword evidence="19" id="KW-1185">Reference proteome</keyword>
<evidence type="ECO:0000256" key="3">
    <source>
        <dbReference type="ARBA" id="ARBA00010703"/>
    </source>
</evidence>
<dbReference type="Gene3D" id="2.120.10.80">
    <property type="entry name" value="Kelch-type beta propeller"/>
    <property type="match status" value="1"/>
</dbReference>
<name>A0A175VVD0_9PEZI</name>
<evidence type="ECO:0000256" key="9">
    <source>
        <dbReference type="ARBA" id="ARBA00022691"/>
    </source>
</evidence>
<dbReference type="InterPro" id="IPR029063">
    <property type="entry name" value="SAM-dependent_MTases_sf"/>
</dbReference>
<sequence>MVGKPSHRGGDTTAPAKSAQAKAQDDQVMAQHRLETQCGKALLPERTAFFSLFCQEISAPGPLINRGYWLRLRVIDVLVRNFLKGVRSRGKRGVVVNLGCGSDVLPWQCLTRYPGDCSNVKFVDVDFPDLMKRKRQTVLTTPELLGAFTGLREGERLVEPVVFESDQYVQIGCDLRALKTLRQGLVSAVGDFANCEFIFVAEVSITYMETEGADEVIRWASSVGNAEFVLLEQILPGGEDHPFASAMLSHFHKLNTPLKSVHTYPTVPDQHARFSSRNWDSVQVWTLWQTWADKTFLDKSDRKQLDEIEPFDEWEEFALFASHYCVVHAKVGTNSTSTVASALPSSLEVAVRSAALHFDECPAQKGQRRFAAAAYLSLEGTEKLVLNALGLGAKSRLQSCDIFSLEVSGNQSPGVSLSFREGGPATRMCHSLTDLGSNGILLVGGRGSPSSPLKDCWLFDKSLKAWRRTHDLPTPLYRHAVTALGDSGLALLFGGRGETAPFDRCLLYHPDGGWMSCEVSGDKPAAVYGAVLSCGSTHDPASFSGIYAGGLEDGLISDQLLLWEAVALDTKNPQIRCTRIEGDSGSHRLLTRFGATCLQHGSEFLILGGVAADNLLDQRDEIVLGSMSPGELTITRCLIGGSLQGNQPPPRPLFVGHSAVSMPDGSIVVVGGGATCFSMGTFWNRGAYSLHIPTADDHEVCRSPGSHWVYDKSIDLIPGEPSPSANTEPQNGAASVHITPIIRLKLETEDDFLNVVRDGRPAVLEGLDLGSCVSAWTAKYLVDKVGSDRKVVVHEAATPAMDFNAKNFRYVTTEFGDFVRRVELGDKLYLRALSHEKPSEKPAVLAEDFQGLAPDFVLPPQLSLVTDNLFSSVLRMSGPVNMWLHYDVMANVYCQIGGSKRLILFPPSDVEHLSFAPGASSSSIDVFSSLDSPELARTRPCEAVLMPGEVLFLPPLWLHTAQPTSDQNIAVNVFFRDLDSGHYAAGRDVYGNRDLAAYEKGRQDVARIANSFQRLPAEAREFYLLRLADELRRKARA</sequence>
<proteinExistence type="inferred from homology"/>
<dbReference type="SUPFAM" id="SSF53335">
    <property type="entry name" value="S-adenosyl-L-methionine-dependent methyltransferases"/>
    <property type="match status" value="1"/>
</dbReference>
<evidence type="ECO:0000256" key="4">
    <source>
        <dbReference type="ARBA" id="ARBA00012155"/>
    </source>
</evidence>
<comment type="catalytic activity">
    <reaction evidence="1">
        <text>7-[(3S)-3-amino-3-carboxypropyl]wyosine(37) in tRNA(Phe) + S-adenosyl-L-methionine = 7-[(3S)-(3-amino-3-methoxycarbonyl)propyl]wyosine(37) in tRNA(Phe) + S-adenosyl-L-homocysteine</text>
        <dbReference type="Rhea" id="RHEA:36903"/>
        <dbReference type="Rhea" id="RHEA-COMP:10379"/>
        <dbReference type="Rhea" id="RHEA-COMP:11844"/>
        <dbReference type="ChEBI" id="CHEBI:57856"/>
        <dbReference type="ChEBI" id="CHEBI:59789"/>
        <dbReference type="ChEBI" id="CHEBI:73543"/>
        <dbReference type="ChEBI" id="CHEBI:74275"/>
        <dbReference type="EC" id="2.1.1.290"/>
    </reaction>
</comment>
<keyword evidence="10" id="KW-0819">tRNA processing</keyword>
<evidence type="ECO:0000256" key="11">
    <source>
        <dbReference type="ARBA" id="ARBA00025588"/>
    </source>
</evidence>
<dbReference type="Proteomes" id="UP000078237">
    <property type="component" value="Unassembled WGS sequence"/>
</dbReference>
<gene>
    <name evidence="18" type="ORF">MMYC01_208975</name>
</gene>
<evidence type="ECO:0000313" key="18">
    <source>
        <dbReference type="EMBL" id="KXX75497.1"/>
    </source>
</evidence>
<comment type="pathway">
    <text evidence="2">tRNA modification; wybutosine-tRNA(Phe) biosynthesis.</text>
</comment>
<dbReference type="InterPro" id="IPR006652">
    <property type="entry name" value="Kelch_1"/>
</dbReference>
<feature type="region of interest" description="Disordered" evidence="16">
    <location>
        <begin position="1"/>
        <end position="26"/>
    </location>
</feature>
<dbReference type="InterPro" id="IPR011043">
    <property type="entry name" value="Gal_Oxase/kelch_b-propeller"/>
</dbReference>
<comment type="catalytic activity">
    <reaction evidence="15">
        <text>7-[(3S)-(3-amino-3-methoxycarbonyl)propyl]wyosine(37) in tRNA(Phe) + S-adenosyl-L-methionine + CO2 = wybutosine(37) in tRNA(Phe) + S-adenosyl-L-homocysteine + 2 H(+)</text>
        <dbReference type="Rhea" id="RHEA:37119"/>
        <dbReference type="Rhea" id="RHEA-COMP:11844"/>
        <dbReference type="Rhea" id="RHEA-COMP:11847"/>
        <dbReference type="ChEBI" id="CHEBI:15378"/>
        <dbReference type="ChEBI" id="CHEBI:16526"/>
        <dbReference type="ChEBI" id="CHEBI:57856"/>
        <dbReference type="ChEBI" id="CHEBI:59789"/>
        <dbReference type="ChEBI" id="CHEBI:73544"/>
        <dbReference type="ChEBI" id="CHEBI:74275"/>
        <dbReference type="EC" id="2.3.1.231"/>
    </reaction>
</comment>
<dbReference type="InterPro" id="IPR007213">
    <property type="entry name" value="Ppm1/Ppm2/Tcmp"/>
</dbReference>
<evidence type="ECO:0000256" key="1">
    <source>
        <dbReference type="ARBA" id="ARBA00001806"/>
    </source>
</evidence>
<evidence type="ECO:0000256" key="12">
    <source>
        <dbReference type="ARBA" id="ARBA00029750"/>
    </source>
</evidence>
<keyword evidence="7" id="KW-0489">Methyltransferase</keyword>
<dbReference type="GO" id="GO:0030488">
    <property type="term" value="P:tRNA methylation"/>
    <property type="evidence" value="ECO:0007669"/>
    <property type="project" value="TreeGrafter"/>
</dbReference>
<dbReference type="SUPFAM" id="SSF51197">
    <property type="entry name" value="Clavaminate synthase-like"/>
    <property type="match status" value="1"/>
</dbReference>
<dbReference type="OrthoDB" id="47172at2759"/>
<dbReference type="VEuPathDB" id="FungiDB:MMYC01_208975"/>
<dbReference type="InterPro" id="IPR003347">
    <property type="entry name" value="JmjC_dom"/>
</dbReference>
<dbReference type="EC" id="2.1.1.290" evidence="5"/>
<dbReference type="PANTHER" id="PTHR46529:SF1">
    <property type="entry name" value="TRNA WYBUTOSINE-SYNTHESIZING PROTEIN 4"/>
    <property type="match status" value="1"/>
</dbReference>